<reference evidence="2 3" key="1">
    <citation type="submission" date="2016-01" db="EMBL/GenBank/DDBJ databases">
        <title>The new phylogeny of the genus Mycobacterium.</title>
        <authorList>
            <person name="Tarcisio F."/>
            <person name="Conor M."/>
            <person name="Antonella G."/>
            <person name="Elisabetta G."/>
            <person name="Giulia F.S."/>
            <person name="Sara T."/>
            <person name="Anna F."/>
            <person name="Clotilde B."/>
            <person name="Roberto B."/>
            <person name="Veronica D.S."/>
            <person name="Fabio R."/>
            <person name="Monica P."/>
            <person name="Olivier J."/>
            <person name="Enrico T."/>
            <person name="Nicola S."/>
        </authorList>
    </citation>
    <scope>NUCLEOTIDE SEQUENCE [LARGE SCALE GENOMIC DNA]</scope>
    <source>
        <strain evidence="2 3">DSM 44164</strain>
    </source>
</reference>
<dbReference type="InterPro" id="IPR010985">
    <property type="entry name" value="Ribbon_hlx_hlx"/>
</dbReference>
<dbReference type="InterPro" id="IPR013321">
    <property type="entry name" value="Arc_rbn_hlx_hlx"/>
</dbReference>
<evidence type="ECO:0000313" key="3">
    <source>
        <dbReference type="Proteomes" id="UP000193108"/>
    </source>
</evidence>
<dbReference type="EMBL" id="LQPI01000040">
    <property type="protein sequence ID" value="ORW21299.1"/>
    <property type="molecule type" value="Genomic_DNA"/>
</dbReference>
<evidence type="ECO:0000313" key="2">
    <source>
        <dbReference type="EMBL" id="ORW21299.1"/>
    </source>
</evidence>
<evidence type="ECO:0000259" key="1">
    <source>
        <dbReference type="Pfam" id="PF22513"/>
    </source>
</evidence>
<dbReference type="GO" id="GO:0006355">
    <property type="term" value="P:regulation of DNA-templated transcription"/>
    <property type="evidence" value="ECO:0007669"/>
    <property type="project" value="InterPro"/>
</dbReference>
<proteinExistence type="predicted"/>
<sequence length="98" mass="10654">MKQLLLRVPEELHRRLVARAAREGRSLNAVATEILDAAAEADSGDRRAKLRAAATASGALRTVTADPVRTARRQRAIASTRGLGAQLDRLLADERDRT</sequence>
<protein>
    <recommendedName>
        <fullName evidence="1">Antitoxin FitA-like ribbon-helix-helix domain-containing protein</fullName>
    </recommendedName>
</protein>
<dbReference type="STRING" id="1782.AWC18_10560"/>
<dbReference type="Pfam" id="PF22513">
    <property type="entry name" value="FitA-like_RHH"/>
    <property type="match status" value="1"/>
</dbReference>
<feature type="domain" description="Antitoxin FitA-like ribbon-helix-helix" evidence="1">
    <location>
        <begin position="8"/>
        <end position="39"/>
    </location>
</feature>
<dbReference type="SUPFAM" id="SSF47598">
    <property type="entry name" value="Ribbon-helix-helix"/>
    <property type="match status" value="1"/>
</dbReference>
<name>A0A1X1ZD69_MYCNO</name>
<comment type="caution">
    <text evidence="2">The sequence shown here is derived from an EMBL/GenBank/DDBJ whole genome shotgun (WGS) entry which is preliminary data.</text>
</comment>
<gene>
    <name evidence="2" type="ORF">AWC18_10560</name>
</gene>
<dbReference type="Gene3D" id="1.10.1220.10">
    <property type="entry name" value="Met repressor-like"/>
    <property type="match status" value="1"/>
</dbReference>
<dbReference type="Proteomes" id="UP000193108">
    <property type="component" value="Unassembled WGS sequence"/>
</dbReference>
<organism evidence="2 3">
    <name type="scientific">Mycolicibacter nonchromogenicus</name>
    <name type="common">Mycobacterium nonchromogenicum</name>
    <dbReference type="NCBI Taxonomy" id="1782"/>
    <lineage>
        <taxon>Bacteria</taxon>
        <taxon>Bacillati</taxon>
        <taxon>Actinomycetota</taxon>
        <taxon>Actinomycetes</taxon>
        <taxon>Mycobacteriales</taxon>
        <taxon>Mycobacteriaceae</taxon>
        <taxon>Mycolicibacter</taxon>
    </lineage>
</organism>
<dbReference type="AlphaFoldDB" id="A0A1X1ZD69"/>
<dbReference type="InterPro" id="IPR053853">
    <property type="entry name" value="FitA-like_RHH"/>
</dbReference>
<keyword evidence="3" id="KW-1185">Reference proteome</keyword>
<accession>A0A1X1ZD69</accession>
<dbReference type="RefSeq" id="WP_208858346.1">
    <property type="nucleotide sequence ID" value="NZ_LQPI01000040.1"/>
</dbReference>